<evidence type="ECO:0000313" key="1">
    <source>
        <dbReference type="EMBL" id="GAC31846.1"/>
    </source>
</evidence>
<dbReference type="Proteomes" id="UP000006322">
    <property type="component" value="Unassembled WGS sequence"/>
</dbReference>
<keyword evidence="2" id="KW-1185">Reference proteome</keyword>
<comment type="caution">
    <text evidence="1">The sequence shown here is derived from an EMBL/GenBank/DDBJ whole genome shotgun (WGS) entry which is preliminary data.</text>
</comment>
<dbReference type="EMBL" id="BAER01000023">
    <property type="protein sequence ID" value="GAC31846.1"/>
    <property type="molecule type" value="Genomic_DNA"/>
</dbReference>
<reference evidence="2" key="1">
    <citation type="journal article" date="2014" name="Environ. Microbiol.">
        <title>Comparative genomics of the marine bacterial genus Glaciecola reveals the high degree of genomic diversity and genomic characteristic for cold adaptation.</title>
        <authorList>
            <person name="Qin Q.L."/>
            <person name="Xie B.B."/>
            <person name="Yu Y."/>
            <person name="Shu Y.L."/>
            <person name="Rong J.C."/>
            <person name="Zhang Y.J."/>
            <person name="Zhao D.L."/>
            <person name="Chen X.L."/>
            <person name="Zhang X.Y."/>
            <person name="Chen B."/>
            <person name="Zhou B.C."/>
            <person name="Zhang Y.Z."/>
        </authorList>
    </citation>
    <scope>NUCLEOTIDE SEQUENCE [LARGE SCALE GENOMIC DNA]</scope>
    <source>
        <strain evidence="2">LMG 21857</strain>
    </source>
</reference>
<organism evidence="1 2">
    <name type="scientific">Paraglaciecola polaris LMG 21857</name>
    <dbReference type="NCBI Taxonomy" id="1129793"/>
    <lineage>
        <taxon>Bacteria</taxon>
        <taxon>Pseudomonadati</taxon>
        <taxon>Pseudomonadota</taxon>
        <taxon>Gammaproteobacteria</taxon>
        <taxon>Alteromonadales</taxon>
        <taxon>Alteromonadaceae</taxon>
        <taxon>Paraglaciecola</taxon>
    </lineage>
</organism>
<gene>
    <name evidence="1" type="ORF">GPLA_0930</name>
</gene>
<dbReference type="STRING" id="1129793.GPLA_0930"/>
<dbReference type="AlphaFoldDB" id="K6Z6Q2"/>
<proteinExistence type="predicted"/>
<protein>
    <submittedName>
        <fullName evidence="1">Uncharacterized protein</fullName>
    </submittedName>
</protein>
<evidence type="ECO:0000313" key="2">
    <source>
        <dbReference type="Proteomes" id="UP000006322"/>
    </source>
</evidence>
<name>K6Z6Q2_9ALTE</name>
<sequence>MTMEDVVEIIVFSAGIGMLEYDALSSNSFAFEKGECW</sequence>
<accession>K6Z6Q2</accession>